<dbReference type="InterPro" id="IPR051448">
    <property type="entry name" value="CdaR-like_regulators"/>
</dbReference>
<dbReference type="Proteomes" id="UP001499884">
    <property type="component" value="Unassembled WGS sequence"/>
</dbReference>
<sequence>MADEGPRAASARAEDVLALLHLVGGARGAGPALEWLARRTGGTAAVVADDGSVAASAPGRPSRAALAAVRELRLRGAPSGVAGTGKGRTAQVVALGPGESLVVEGSADDRHGPLLADAARVLEMALRSQEYARDRRRMEAARARGREAVLHLLVGGDVALAHRVSGAMGDRLPGPLRVCVVEAPAAERGAAAARLERVAAGAAWIVPCPVRSRHLIALVPARIAGWERDALAELPECRIGTSAEVALRDTALGYEQAFHALTAARGAPGRGGRFSSHDTLVPPLGPAGVRWAARVLGPCLAYTPARRSDPDAAELLDTLASWLTFGTGADRHLKIHRNTLTARVRLLEQLLETELLTGVAGRATVWLALRLRTPAAAPGPGGEPGLSALLAAPAAQSWAHARTRPLGASGLDAVRAWLRAGTRLAEAAAALGISPPGLRKRLVRAEDALGRSLLHAPSATHELWLAFRALGEL</sequence>
<proteinExistence type="predicted"/>
<dbReference type="EMBL" id="BAABEP010000001">
    <property type="protein sequence ID" value="GAA3707483.1"/>
    <property type="molecule type" value="Genomic_DNA"/>
</dbReference>
<protein>
    <recommendedName>
        <fullName evidence="1">PucR C-terminal helix-turn-helix domain-containing protein</fullName>
    </recommendedName>
</protein>
<organism evidence="2 3">
    <name type="scientific">Streptomyces tremellae</name>
    <dbReference type="NCBI Taxonomy" id="1124239"/>
    <lineage>
        <taxon>Bacteria</taxon>
        <taxon>Bacillati</taxon>
        <taxon>Actinomycetota</taxon>
        <taxon>Actinomycetes</taxon>
        <taxon>Kitasatosporales</taxon>
        <taxon>Streptomycetaceae</taxon>
        <taxon>Streptomyces</taxon>
    </lineage>
</organism>
<evidence type="ECO:0000259" key="1">
    <source>
        <dbReference type="Pfam" id="PF13556"/>
    </source>
</evidence>
<accession>A0ABP7DQE2</accession>
<keyword evidence="3" id="KW-1185">Reference proteome</keyword>
<comment type="caution">
    <text evidence="2">The sequence shown here is derived from an EMBL/GenBank/DDBJ whole genome shotgun (WGS) entry which is preliminary data.</text>
</comment>
<dbReference type="PANTHER" id="PTHR33744:SF1">
    <property type="entry name" value="DNA-BINDING TRANSCRIPTIONAL ACTIVATOR ADER"/>
    <property type="match status" value="1"/>
</dbReference>
<dbReference type="Pfam" id="PF13556">
    <property type="entry name" value="HTH_30"/>
    <property type="match status" value="1"/>
</dbReference>
<dbReference type="RefSeq" id="WP_345639874.1">
    <property type="nucleotide sequence ID" value="NZ_BAABEP010000001.1"/>
</dbReference>
<name>A0ABP7DQE2_9ACTN</name>
<gene>
    <name evidence="2" type="ORF">GCM10023082_01920</name>
</gene>
<dbReference type="InterPro" id="IPR042070">
    <property type="entry name" value="PucR_C-HTH_sf"/>
</dbReference>
<dbReference type="InterPro" id="IPR025736">
    <property type="entry name" value="PucR_C-HTH_dom"/>
</dbReference>
<reference evidence="3" key="1">
    <citation type="journal article" date="2019" name="Int. J. Syst. Evol. Microbiol.">
        <title>The Global Catalogue of Microorganisms (GCM) 10K type strain sequencing project: providing services to taxonomists for standard genome sequencing and annotation.</title>
        <authorList>
            <consortium name="The Broad Institute Genomics Platform"/>
            <consortium name="The Broad Institute Genome Sequencing Center for Infectious Disease"/>
            <person name="Wu L."/>
            <person name="Ma J."/>
        </authorList>
    </citation>
    <scope>NUCLEOTIDE SEQUENCE [LARGE SCALE GENOMIC DNA]</scope>
    <source>
        <strain evidence="3">JCM 30846</strain>
    </source>
</reference>
<feature type="domain" description="PucR C-terminal helix-turn-helix" evidence="1">
    <location>
        <begin position="411"/>
        <end position="469"/>
    </location>
</feature>
<evidence type="ECO:0000313" key="2">
    <source>
        <dbReference type="EMBL" id="GAA3707483.1"/>
    </source>
</evidence>
<evidence type="ECO:0000313" key="3">
    <source>
        <dbReference type="Proteomes" id="UP001499884"/>
    </source>
</evidence>
<dbReference type="Gene3D" id="1.10.10.2840">
    <property type="entry name" value="PucR C-terminal helix-turn-helix domain"/>
    <property type="match status" value="2"/>
</dbReference>
<dbReference type="PANTHER" id="PTHR33744">
    <property type="entry name" value="CARBOHYDRATE DIACID REGULATOR"/>
    <property type="match status" value="1"/>
</dbReference>